<dbReference type="InterPro" id="IPR003462">
    <property type="entry name" value="ODC_Mu_crystall"/>
</dbReference>
<dbReference type="GO" id="GO:0005737">
    <property type="term" value="C:cytoplasm"/>
    <property type="evidence" value="ECO:0007669"/>
    <property type="project" value="TreeGrafter"/>
</dbReference>
<feature type="non-terminal residue" evidence="1">
    <location>
        <position position="134"/>
    </location>
</feature>
<dbReference type="Proteomes" id="UP000471753">
    <property type="component" value="Unassembled WGS sequence"/>
</dbReference>
<name>A0A7K3UP42_9HYPH</name>
<comment type="caution">
    <text evidence="1">The sequence shown here is derived from an EMBL/GenBank/DDBJ whole genome shotgun (WGS) entry which is preliminary data.</text>
</comment>
<dbReference type="InterPro" id="IPR036291">
    <property type="entry name" value="NAD(P)-bd_dom_sf"/>
</dbReference>
<dbReference type="Pfam" id="PF02423">
    <property type="entry name" value="OCD_Mu_crystall"/>
    <property type="match status" value="1"/>
</dbReference>
<dbReference type="PANTHER" id="PTHR13812:SF19">
    <property type="entry name" value="KETIMINE REDUCTASE MU-CRYSTALLIN"/>
    <property type="match status" value="1"/>
</dbReference>
<organism evidence="1 2">
    <name type="scientific">Rhizobium phaseoli</name>
    <dbReference type="NCBI Taxonomy" id="396"/>
    <lineage>
        <taxon>Bacteria</taxon>
        <taxon>Pseudomonadati</taxon>
        <taxon>Pseudomonadota</taxon>
        <taxon>Alphaproteobacteria</taxon>
        <taxon>Hyphomicrobiales</taxon>
        <taxon>Rhizobiaceae</taxon>
        <taxon>Rhizobium/Agrobacterium group</taxon>
        <taxon>Rhizobium</taxon>
    </lineage>
</organism>
<gene>
    <name evidence="1" type="ORF">GR197_31695</name>
</gene>
<dbReference type="SUPFAM" id="SSF51735">
    <property type="entry name" value="NAD(P)-binding Rossmann-fold domains"/>
    <property type="match status" value="1"/>
</dbReference>
<dbReference type="EMBL" id="WUFT01000125">
    <property type="protein sequence ID" value="NEJ75024.1"/>
    <property type="molecule type" value="Genomic_DNA"/>
</dbReference>
<dbReference type="PANTHER" id="PTHR13812">
    <property type="entry name" value="KETIMINE REDUCTASE MU-CRYSTALLIN"/>
    <property type="match status" value="1"/>
</dbReference>
<sequence>FAADMSGQLRIACEVARDVHDALAKADIAITTTPTTEPLVHAADLHAGLHITAVGSDAEHKNEIAPQALVAARYVCDRVTQTRVLGELHHAIEAGAVDAAAPHAELGQIIAGQAQGRTRDSDITLCDLTGTGAQ</sequence>
<reference evidence="1 2" key="1">
    <citation type="submission" date="2019-12" db="EMBL/GenBank/DDBJ databases">
        <title>Rhizobium genotypes associated with high levels of biological nitrogen fixation by grain legumes in a temperate-maritime cropping system.</title>
        <authorList>
            <person name="Maluk M."/>
            <person name="Francesc Ferrando Molina F."/>
            <person name="Lopez Del Egido L."/>
            <person name="Lafos M."/>
            <person name="Langarica-Fuentes A."/>
            <person name="Gebre Yohannes G."/>
            <person name="Young M.W."/>
            <person name="Martin P."/>
            <person name="Gantlett R."/>
            <person name="Kenicer G."/>
            <person name="Hawes C."/>
            <person name="Begg G.S."/>
            <person name="Quilliam R.S."/>
            <person name="Squire G.R."/>
            <person name="Poole P.S."/>
            <person name="Young P.W."/>
            <person name="Iannetta P.M."/>
            <person name="James E.K."/>
        </authorList>
    </citation>
    <scope>NUCLEOTIDE SEQUENCE [LARGE SCALE GENOMIC DNA]</scope>
    <source>
        <strain evidence="1 2">JHI366</strain>
    </source>
</reference>
<protein>
    <submittedName>
        <fullName evidence="1">Ornithine cyclodeaminase family protein</fullName>
    </submittedName>
</protein>
<evidence type="ECO:0000313" key="2">
    <source>
        <dbReference type="Proteomes" id="UP000471753"/>
    </source>
</evidence>
<dbReference type="Gene3D" id="3.40.50.720">
    <property type="entry name" value="NAD(P)-binding Rossmann-like Domain"/>
    <property type="match status" value="1"/>
</dbReference>
<dbReference type="AlphaFoldDB" id="A0A7K3UP42"/>
<evidence type="ECO:0000313" key="1">
    <source>
        <dbReference type="EMBL" id="NEJ75024.1"/>
    </source>
</evidence>
<feature type="non-terminal residue" evidence="1">
    <location>
        <position position="1"/>
    </location>
</feature>
<accession>A0A7K3UP42</accession>
<proteinExistence type="predicted"/>